<keyword evidence="1" id="KW-0805">Transcription regulation</keyword>
<dbReference type="InterPro" id="IPR050204">
    <property type="entry name" value="AraC_XylS_family_regulators"/>
</dbReference>
<dbReference type="PROSITE" id="PS01124">
    <property type="entry name" value="HTH_ARAC_FAMILY_2"/>
    <property type="match status" value="1"/>
</dbReference>
<dbReference type="SUPFAM" id="SSF46689">
    <property type="entry name" value="Homeodomain-like"/>
    <property type="match status" value="1"/>
</dbReference>
<dbReference type="InterPro" id="IPR018060">
    <property type="entry name" value="HTH_AraC"/>
</dbReference>
<dbReference type="InterPro" id="IPR035418">
    <property type="entry name" value="AraC-bd_2"/>
</dbReference>
<name>A0ABW4LID8_9MICO</name>
<dbReference type="Pfam" id="PF12833">
    <property type="entry name" value="HTH_18"/>
    <property type="match status" value="1"/>
</dbReference>
<evidence type="ECO:0000256" key="1">
    <source>
        <dbReference type="ARBA" id="ARBA00023015"/>
    </source>
</evidence>
<keyword evidence="3" id="KW-0804">Transcription</keyword>
<dbReference type="Proteomes" id="UP001597347">
    <property type="component" value="Unassembled WGS sequence"/>
</dbReference>
<feature type="domain" description="HTH araC/xylS-type" evidence="4">
    <location>
        <begin position="211"/>
        <end position="309"/>
    </location>
</feature>
<evidence type="ECO:0000256" key="3">
    <source>
        <dbReference type="ARBA" id="ARBA00023163"/>
    </source>
</evidence>
<dbReference type="RefSeq" id="WP_377934628.1">
    <property type="nucleotide sequence ID" value="NZ_JBHUEA010000014.1"/>
</dbReference>
<dbReference type="PANTHER" id="PTHR46796">
    <property type="entry name" value="HTH-TYPE TRANSCRIPTIONAL ACTIVATOR RHAS-RELATED"/>
    <property type="match status" value="1"/>
</dbReference>
<evidence type="ECO:0000256" key="2">
    <source>
        <dbReference type="ARBA" id="ARBA00023125"/>
    </source>
</evidence>
<proteinExistence type="predicted"/>
<dbReference type="SMART" id="SM00342">
    <property type="entry name" value="HTH_ARAC"/>
    <property type="match status" value="1"/>
</dbReference>
<dbReference type="InterPro" id="IPR009057">
    <property type="entry name" value="Homeodomain-like_sf"/>
</dbReference>
<evidence type="ECO:0000313" key="5">
    <source>
        <dbReference type="EMBL" id="MFD1721946.1"/>
    </source>
</evidence>
<dbReference type="InterPro" id="IPR018062">
    <property type="entry name" value="HTH_AraC-typ_CS"/>
</dbReference>
<accession>A0ABW4LID8</accession>
<keyword evidence="6" id="KW-1185">Reference proteome</keyword>
<dbReference type="EMBL" id="JBHUEA010000014">
    <property type="protein sequence ID" value="MFD1721946.1"/>
    <property type="molecule type" value="Genomic_DNA"/>
</dbReference>
<reference evidence="6" key="1">
    <citation type="journal article" date="2019" name="Int. J. Syst. Evol. Microbiol.">
        <title>The Global Catalogue of Microorganisms (GCM) 10K type strain sequencing project: providing services to taxonomists for standard genome sequencing and annotation.</title>
        <authorList>
            <consortium name="The Broad Institute Genomics Platform"/>
            <consortium name="The Broad Institute Genome Sequencing Center for Infectious Disease"/>
            <person name="Wu L."/>
            <person name="Ma J."/>
        </authorList>
    </citation>
    <scope>NUCLEOTIDE SEQUENCE [LARGE SCALE GENOMIC DNA]</scope>
    <source>
        <strain evidence="6">CGMCC 1.12471</strain>
    </source>
</reference>
<dbReference type="Pfam" id="PF14525">
    <property type="entry name" value="AraC_binding_2"/>
    <property type="match status" value="1"/>
</dbReference>
<dbReference type="Gene3D" id="1.10.10.60">
    <property type="entry name" value="Homeodomain-like"/>
    <property type="match status" value="1"/>
</dbReference>
<sequence>MPGALLRQRFAAANAEDATTAVRSVLGDGAVTADGGVSLEILSAVDDGVTVTRIASSGRGVRLDTGPSPELVVFAVREGRLTLARSGGSADLGPGDLGLVPTGTAAELRWDGVVVDAVSIGASSMVRLLSAEGRPPRLSDARITPQSPELGELWDRLARVLAGTVLEAPDLYQRDLVRAQMIDVLAATTIEAFDLVDRADSDLDRDEAVLQRAESWMRERLGEPLAVSDIAAAAGVSLRGLQLLYQRKRASTPLLHLRSMRLEAARAALLRGTEPVGAIARRLGYTNLGRFSAHYREAFGEAPSATQRAGA</sequence>
<evidence type="ECO:0000259" key="4">
    <source>
        <dbReference type="PROSITE" id="PS01124"/>
    </source>
</evidence>
<dbReference type="PROSITE" id="PS00041">
    <property type="entry name" value="HTH_ARAC_FAMILY_1"/>
    <property type="match status" value="1"/>
</dbReference>
<comment type="caution">
    <text evidence="5">The sequence shown here is derived from an EMBL/GenBank/DDBJ whole genome shotgun (WGS) entry which is preliminary data.</text>
</comment>
<protein>
    <submittedName>
        <fullName evidence="5">Helix-turn-helix domain-containing protein</fullName>
    </submittedName>
</protein>
<evidence type="ECO:0000313" key="6">
    <source>
        <dbReference type="Proteomes" id="UP001597347"/>
    </source>
</evidence>
<gene>
    <name evidence="5" type="ORF">ACFSBI_10310</name>
</gene>
<keyword evidence="2" id="KW-0238">DNA-binding</keyword>
<organism evidence="5 6">
    <name type="scientific">Amnibacterium endophyticum</name>
    <dbReference type="NCBI Taxonomy" id="2109337"/>
    <lineage>
        <taxon>Bacteria</taxon>
        <taxon>Bacillati</taxon>
        <taxon>Actinomycetota</taxon>
        <taxon>Actinomycetes</taxon>
        <taxon>Micrococcales</taxon>
        <taxon>Microbacteriaceae</taxon>
        <taxon>Amnibacterium</taxon>
    </lineage>
</organism>